<dbReference type="EMBL" id="AP022613">
    <property type="protein sequence ID" value="BBZ39748.1"/>
    <property type="molecule type" value="Genomic_DNA"/>
</dbReference>
<proteinExistence type="predicted"/>
<sequence>MTGTKKIAMFGGAAALAFVVGFGGTDSLGNSPTTQPAPPAASAPAHAPSNVHNATLVACISGLNPC</sequence>
<reference evidence="1 2" key="1">
    <citation type="journal article" date="2019" name="Emerg. Microbes Infect.">
        <title>Comprehensive subspecies identification of 175 nontuberculous mycobacteria species based on 7547 genomic profiles.</title>
        <authorList>
            <person name="Matsumoto Y."/>
            <person name="Kinjo T."/>
            <person name="Motooka D."/>
            <person name="Nabeya D."/>
            <person name="Jung N."/>
            <person name="Uechi K."/>
            <person name="Horii T."/>
            <person name="Iida T."/>
            <person name="Fujita J."/>
            <person name="Nakamura S."/>
        </authorList>
    </citation>
    <scope>NUCLEOTIDE SEQUENCE [LARGE SCALE GENOMIC DNA]</scope>
    <source>
        <strain evidence="1 2">JCM 14738</strain>
    </source>
</reference>
<organism evidence="1 2">
    <name type="scientific">Mycobacterium conspicuum</name>
    <dbReference type="NCBI Taxonomy" id="44010"/>
    <lineage>
        <taxon>Bacteria</taxon>
        <taxon>Bacillati</taxon>
        <taxon>Actinomycetota</taxon>
        <taxon>Actinomycetes</taxon>
        <taxon>Mycobacteriales</taxon>
        <taxon>Mycobacteriaceae</taxon>
        <taxon>Mycobacterium</taxon>
    </lineage>
</organism>
<dbReference type="RefSeq" id="WP_085234553.1">
    <property type="nucleotide sequence ID" value="NZ_AP022613.1"/>
</dbReference>
<accession>A0A1X1T2B1</accession>
<keyword evidence="2" id="KW-1185">Reference proteome</keyword>
<name>A0A1X1T2B1_9MYCO</name>
<dbReference type="AlphaFoldDB" id="A0A1X1T2B1"/>
<dbReference type="STRING" id="44010.AWC00_20155"/>
<protein>
    <submittedName>
        <fullName evidence="1">Uncharacterized protein</fullName>
    </submittedName>
</protein>
<gene>
    <name evidence="1" type="ORF">MCNS_28110</name>
</gene>
<evidence type="ECO:0000313" key="1">
    <source>
        <dbReference type="EMBL" id="BBZ39748.1"/>
    </source>
</evidence>
<evidence type="ECO:0000313" key="2">
    <source>
        <dbReference type="Proteomes" id="UP000467385"/>
    </source>
</evidence>
<dbReference type="Proteomes" id="UP000467385">
    <property type="component" value="Chromosome"/>
</dbReference>